<dbReference type="PIRSF" id="PIRSF016089">
    <property type="entry name" value="SPC22"/>
    <property type="match status" value="1"/>
</dbReference>
<evidence type="ECO:0000256" key="6">
    <source>
        <dbReference type="ARBA" id="ARBA00022989"/>
    </source>
</evidence>
<evidence type="ECO:0000313" key="12">
    <source>
        <dbReference type="Proteomes" id="UP001233271"/>
    </source>
</evidence>
<dbReference type="EMBL" id="AP028217">
    <property type="protein sequence ID" value="BEI93979.1"/>
    <property type="molecule type" value="Genomic_DNA"/>
</dbReference>
<dbReference type="RefSeq" id="XP_060459244.1">
    <property type="nucleotide sequence ID" value="XM_060602895.1"/>
</dbReference>
<dbReference type="PANTHER" id="PTHR12804:SF0">
    <property type="entry name" value="SIGNAL PEPTIDASE COMPLEX SUBUNIT 3"/>
    <property type="match status" value="1"/>
</dbReference>
<evidence type="ECO:0000256" key="1">
    <source>
        <dbReference type="ARBA" id="ARBA00004648"/>
    </source>
</evidence>
<evidence type="ECO:0000256" key="10">
    <source>
        <dbReference type="SAM" id="Phobius"/>
    </source>
</evidence>
<accession>A0AA48L8K1</accession>
<keyword evidence="4 9" id="KW-0256">Endoplasmic reticulum</keyword>
<evidence type="ECO:0000256" key="3">
    <source>
        <dbReference type="ARBA" id="ARBA00022692"/>
    </source>
</evidence>
<keyword evidence="3 10" id="KW-0812">Transmembrane</keyword>
<dbReference type="GeneID" id="85497849"/>
<keyword evidence="7 9" id="KW-0472">Membrane</keyword>
<evidence type="ECO:0000256" key="7">
    <source>
        <dbReference type="ARBA" id="ARBA00023136"/>
    </source>
</evidence>
<evidence type="ECO:0000256" key="9">
    <source>
        <dbReference type="PIRNR" id="PIRNR016089"/>
    </source>
</evidence>
<comment type="subcellular location">
    <subcellularLocation>
        <location evidence="1">Endoplasmic reticulum membrane</location>
        <topology evidence="1">Single-pass type II membrane protein</topology>
    </subcellularLocation>
</comment>
<dbReference type="GO" id="GO:0005787">
    <property type="term" value="C:signal peptidase complex"/>
    <property type="evidence" value="ECO:0007669"/>
    <property type="project" value="UniProtKB-UniRule"/>
</dbReference>
<organism evidence="11 12">
    <name type="scientific">Cutaneotrichosporon cavernicola</name>
    <dbReference type="NCBI Taxonomy" id="279322"/>
    <lineage>
        <taxon>Eukaryota</taxon>
        <taxon>Fungi</taxon>
        <taxon>Dikarya</taxon>
        <taxon>Basidiomycota</taxon>
        <taxon>Agaricomycotina</taxon>
        <taxon>Tremellomycetes</taxon>
        <taxon>Trichosporonales</taxon>
        <taxon>Trichosporonaceae</taxon>
        <taxon>Cutaneotrichosporon</taxon>
    </lineage>
</organism>
<evidence type="ECO:0000313" key="11">
    <source>
        <dbReference type="EMBL" id="BEI93979.1"/>
    </source>
</evidence>
<evidence type="ECO:0000256" key="8">
    <source>
        <dbReference type="ARBA" id="ARBA00045670"/>
    </source>
</evidence>
<dbReference type="KEGG" id="ccac:CcaHIS019_0604380"/>
<evidence type="ECO:0000256" key="5">
    <source>
        <dbReference type="ARBA" id="ARBA00022968"/>
    </source>
</evidence>
<gene>
    <name evidence="11" type="ORF">CcaverHIS019_0604380</name>
</gene>
<feature type="transmembrane region" description="Helical" evidence="10">
    <location>
        <begin position="12"/>
        <end position="34"/>
    </location>
</feature>
<dbReference type="GO" id="GO:0006465">
    <property type="term" value="P:signal peptide processing"/>
    <property type="evidence" value="ECO:0007669"/>
    <property type="project" value="UniProtKB-UniRule"/>
</dbReference>
<protein>
    <recommendedName>
        <fullName evidence="9">Signal peptidase subunit 3</fullName>
    </recommendedName>
</protein>
<comment type="function">
    <text evidence="8">Essential component of the signal peptidase complex (SPC) which catalyzes the cleavage of N-terminal signal sequences from nascent proteins as they are translocated into the lumen of the endoplasmic reticulum. Essential for the SPC catalytic activity, possibly by stabilizing and positioning the active center of the complex close to the lumenal surface. Essential for viability.</text>
</comment>
<dbReference type="Proteomes" id="UP001233271">
    <property type="component" value="Chromosome 6"/>
</dbReference>
<dbReference type="PANTHER" id="PTHR12804">
    <property type="entry name" value="MICROSOMAL SIGNAL PEPTIDASE 23 KD SUBUNIT SPC22/23"/>
    <property type="match status" value="1"/>
</dbReference>
<evidence type="ECO:0000256" key="4">
    <source>
        <dbReference type="ARBA" id="ARBA00022824"/>
    </source>
</evidence>
<keyword evidence="12" id="KW-1185">Reference proteome</keyword>
<proteinExistence type="inferred from homology"/>
<name>A0AA48L8K1_9TREE</name>
<comment type="similarity">
    <text evidence="2 9">Belongs to the SPCS3 family.</text>
</comment>
<dbReference type="AlphaFoldDB" id="A0AA48L8K1"/>
<evidence type="ECO:0000256" key="2">
    <source>
        <dbReference type="ARBA" id="ARBA00009289"/>
    </source>
</evidence>
<dbReference type="InterPro" id="IPR007653">
    <property type="entry name" value="SPC3"/>
</dbReference>
<keyword evidence="6 10" id="KW-1133">Transmembrane helix</keyword>
<dbReference type="GO" id="GO:0045047">
    <property type="term" value="P:protein targeting to ER"/>
    <property type="evidence" value="ECO:0007669"/>
    <property type="project" value="TreeGrafter"/>
</dbReference>
<dbReference type="Pfam" id="PF04573">
    <property type="entry name" value="SPC22"/>
    <property type="match status" value="1"/>
</dbReference>
<reference evidence="11" key="1">
    <citation type="journal article" date="2023" name="BMC Genomics">
        <title>Chromosome-level genome assemblies of Cutaneotrichosporon spp. (Trichosporonales, Basidiomycota) reveal imbalanced evolution between nucleotide sequences and chromosome synteny.</title>
        <authorList>
            <person name="Kobayashi Y."/>
            <person name="Kayamori A."/>
            <person name="Aoki K."/>
            <person name="Shiwa Y."/>
            <person name="Matsutani M."/>
            <person name="Fujita N."/>
            <person name="Sugita T."/>
            <person name="Iwasaki W."/>
            <person name="Tanaka N."/>
            <person name="Takashima M."/>
        </authorList>
    </citation>
    <scope>NUCLEOTIDE SEQUENCE</scope>
    <source>
        <strain evidence="11">HIS019</strain>
    </source>
</reference>
<keyword evidence="5" id="KW-0735">Signal-anchor</keyword>
<sequence>MYSTLQRLNHYGSISTTFVMVLLGLISLASFFTLPVIEPGSVSVNDVIIRRGRINHWGGPTEEIASMRFDMRTDLTQLLNSYNTKQLFIYLTAAYVDDVSGDTHEVVLWDRIITRGSIRDFRSTGDAVARKNRSHRAKIRMDDVKNKYVWRNPSRSFKNIHNANITLSYHLMPYVGLVTSGVAATARGMVEIPDLVKK</sequence>